<proteinExistence type="predicted"/>
<sequence>MFSARIFRSRWVALLWAAGIIWTAIDVAEANKAPPPPPVSNASDATNATDALGQPVTDQDLAVLANAMN</sequence>
<evidence type="ECO:0000313" key="2">
    <source>
        <dbReference type="EMBL" id="RIA47117.1"/>
    </source>
</evidence>
<feature type="compositionally biased region" description="Polar residues" evidence="1">
    <location>
        <begin position="40"/>
        <end position="49"/>
    </location>
</feature>
<protein>
    <submittedName>
        <fullName evidence="2">Uncharacterized protein</fullName>
    </submittedName>
</protein>
<comment type="caution">
    <text evidence="2">The sequence shown here is derived from an EMBL/GenBank/DDBJ whole genome shotgun (WGS) entry which is preliminary data.</text>
</comment>
<organism evidence="2 3">
    <name type="scientific">Hephaestia caeni</name>
    <dbReference type="NCBI Taxonomy" id="645617"/>
    <lineage>
        <taxon>Bacteria</taxon>
        <taxon>Pseudomonadati</taxon>
        <taxon>Pseudomonadota</taxon>
        <taxon>Alphaproteobacteria</taxon>
        <taxon>Sphingomonadales</taxon>
        <taxon>Sphingomonadaceae</taxon>
        <taxon>Hephaestia</taxon>
    </lineage>
</organism>
<dbReference type="AlphaFoldDB" id="A0A397PIX9"/>
<evidence type="ECO:0000256" key="1">
    <source>
        <dbReference type="SAM" id="MobiDB-lite"/>
    </source>
</evidence>
<gene>
    <name evidence="2" type="ORF">DFR49_1685</name>
</gene>
<accession>A0A397PIX9</accession>
<feature type="region of interest" description="Disordered" evidence="1">
    <location>
        <begin position="32"/>
        <end position="56"/>
    </location>
</feature>
<keyword evidence="3" id="KW-1185">Reference proteome</keyword>
<dbReference type="EMBL" id="QXDC01000002">
    <property type="protein sequence ID" value="RIA47117.1"/>
    <property type="molecule type" value="Genomic_DNA"/>
</dbReference>
<reference evidence="2 3" key="1">
    <citation type="submission" date="2018-08" db="EMBL/GenBank/DDBJ databases">
        <title>Genomic Encyclopedia of Type Strains, Phase IV (KMG-IV): sequencing the most valuable type-strain genomes for metagenomic binning, comparative biology and taxonomic classification.</title>
        <authorList>
            <person name="Goeker M."/>
        </authorList>
    </citation>
    <scope>NUCLEOTIDE SEQUENCE [LARGE SCALE GENOMIC DNA]</scope>
    <source>
        <strain evidence="2 3">DSM 25527</strain>
    </source>
</reference>
<dbReference type="RefSeq" id="WP_119035119.1">
    <property type="nucleotide sequence ID" value="NZ_QXDC01000002.1"/>
</dbReference>
<dbReference type="Proteomes" id="UP000266568">
    <property type="component" value="Unassembled WGS sequence"/>
</dbReference>
<name>A0A397PIX9_9SPHN</name>
<dbReference type="OrthoDB" id="7508620at2"/>
<evidence type="ECO:0000313" key="3">
    <source>
        <dbReference type="Proteomes" id="UP000266568"/>
    </source>
</evidence>